<comment type="caution">
    <text evidence="2">The sequence shown here is derived from an EMBL/GenBank/DDBJ whole genome shotgun (WGS) entry which is preliminary data.</text>
</comment>
<dbReference type="Pfam" id="PF05368">
    <property type="entry name" value="NmrA"/>
    <property type="match status" value="1"/>
</dbReference>
<gene>
    <name evidence="2" type="ORF">DN068_04370</name>
</gene>
<dbReference type="Proteomes" id="UP000248745">
    <property type="component" value="Unassembled WGS sequence"/>
</dbReference>
<reference evidence="2 3" key="1">
    <citation type="submission" date="2018-06" db="EMBL/GenBank/DDBJ databases">
        <title>Mucibacter soli gen. nov., sp. nov., a new member of the family Chitinophagaceae producing mucin.</title>
        <authorList>
            <person name="Kim M.-K."/>
            <person name="Park S."/>
            <person name="Kim T.-S."/>
            <person name="Joung Y."/>
            <person name="Han J.-H."/>
            <person name="Kim S.B."/>
        </authorList>
    </citation>
    <scope>NUCLEOTIDE SEQUENCE [LARGE SCALE GENOMIC DNA]</scope>
    <source>
        <strain evidence="2 3">R1-15</strain>
    </source>
</reference>
<dbReference type="Gene3D" id="3.40.50.720">
    <property type="entry name" value="NAD(P)-binding Rossmann-like Domain"/>
    <property type="match status" value="1"/>
</dbReference>
<keyword evidence="3" id="KW-1185">Reference proteome</keyword>
<dbReference type="OrthoDB" id="2149806at2"/>
<dbReference type="InterPro" id="IPR008030">
    <property type="entry name" value="NmrA-like"/>
</dbReference>
<evidence type="ECO:0000313" key="2">
    <source>
        <dbReference type="EMBL" id="PZF74254.1"/>
    </source>
</evidence>
<dbReference type="InterPro" id="IPR036291">
    <property type="entry name" value="NAD(P)-bd_dom_sf"/>
</dbReference>
<proteinExistence type="predicted"/>
<organism evidence="2 3">
    <name type="scientific">Taibaiella soli</name>
    <dbReference type="NCBI Taxonomy" id="1649169"/>
    <lineage>
        <taxon>Bacteria</taxon>
        <taxon>Pseudomonadati</taxon>
        <taxon>Bacteroidota</taxon>
        <taxon>Chitinophagia</taxon>
        <taxon>Chitinophagales</taxon>
        <taxon>Chitinophagaceae</taxon>
        <taxon>Taibaiella</taxon>
    </lineage>
</organism>
<dbReference type="AlphaFoldDB" id="A0A2W2B1W7"/>
<dbReference type="SUPFAM" id="SSF51735">
    <property type="entry name" value="NAD(P)-binding Rossmann-fold domains"/>
    <property type="match status" value="1"/>
</dbReference>
<dbReference type="InterPro" id="IPR051604">
    <property type="entry name" value="Ergot_Alk_Oxidoreductase"/>
</dbReference>
<dbReference type="PANTHER" id="PTHR43162">
    <property type="match status" value="1"/>
</dbReference>
<sequence>MKITVTGSLGNISRVLVEKLTSAGHEVKLISSNAGRVEEIKGFNATPLIGSVADYSFVKSAFEGSDAVYLMIPPNFNTADLKNYIKKVGAQYAYAVQETGVKYAVNLSSIGAHLENGLGPTGANFYVEQKLNEIVGLNVLHLRPGMFMSNFFGAVSMIKYQNMLGNNFSGSVKLPLTHPADIADVAFNALNDFSISGKQIQYIVSDEKNGFEIANVLGLAVERSDVSWVEFTDEQLLSSLVQNGYSEEMARTYMVEIGEALRDGSFTEDYNRNKLPASRGISLQDFAKEFAAAYWDRN</sequence>
<dbReference type="EMBL" id="QKTW01000006">
    <property type="protein sequence ID" value="PZF74254.1"/>
    <property type="molecule type" value="Genomic_DNA"/>
</dbReference>
<dbReference type="Gene3D" id="3.90.25.10">
    <property type="entry name" value="UDP-galactose 4-epimerase, domain 1"/>
    <property type="match status" value="1"/>
</dbReference>
<feature type="domain" description="NmrA-like" evidence="1">
    <location>
        <begin position="2"/>
        <end position="255"/>
    </location>
</feature>
<dbReference type="PANTHER" id="PTHR43162:SF1">
    <property type="entry name" value="PRESTALK A DIFFERENTIATION PROTEIN A"/>
    <property type="match status" value="1"/>
</dbReference>
<name>A0A2W2B1W7_9BACT</name>
<protein>
    <submittedName>
        <fullName evidence="2">NAD-dependent dehydratase</fullName>
    </submittedName>
</protein>
<evidence type="ECO:0000313" key="3">
    <source>
        <dbReference type="Proteomes" id="UP000248745"/>
    </source>
</evidence>
<accession>A0A2W2B1W7</accession>
<dbReference type="RefSeq" id="WP_110997670.1">
    <property type="nucleotide sequence ID" value="NZ_QKTW01000006.1"/>
</dbReference>
<evidence type="ECO:0000259" key="1">
    <source>
        <dbReference type="Pfam" id="PF05368"/>
    </source>
</evidence>